<name>A0A9D0ZKS9_9FIRM</name>
<evidence type="ECO:0000313" key="2">
    <source>
        <dbReference type="EMBL" id="HIQ82089.1"/>
    </source>
</evidence>
<feature type="domain" description="Class II aldolase/adducin N-terminal" evidence="1">
    <location>
        <begin position="12"/>
        <end position="220"/>
    </location>
</feature>
<dbReference type="Pfam" id="PF00596">
    <property type="entry name" value="Aldolase_II"/>
    <property type="match status" value="1"/>
</dbReference>
<reference evidence="2" key="1">
    <citation type="submission" date="2020-10" db="EMBL/GenBank/DDBJ databases">
        <authorList>
            <person name="Gilroy R."/>
        </authorList>
    </citation>
    <scope>NUCLEOTIDE SEQUENCE</scope>
    <source>
        <strain evidence="2">ChiSjej6B24-2974</strain>
    </source>
</reference>
<dbReference type="Proteomes" id="UP000824260">
    <property type="component" value="Unassembled WGS sequence"/>
</dbReference>
<accession>A0A9D0ZKS9</accession>
<dbReference type="SUPFAM" id="SSF53639">
    <property type="entry name" value="AraD/HMP-PK domain-like"/>
    <property type="match status" value="1"/>
</dbReference>
<dbReference type="AlphaFoldDB" id="A0A9D0ZKS9"/>
<proteinExistence type="predicted"/>
<comment type="caution">
    <text evidence="2">The sequence shown here is derived from an EMBL/GenBank/DDBJ whole genome shotgun (WGS) entry which is preliminary data.</text>
</comment>
<organism evidence="2 3">
    <name type="scientific">Candidatus Pullichristensenella stercorigallinarum</name>
    <dbReference type="NCBI Taxonomy" id="2840909"/>
    <lineage>
        <taxon>Bacteria</taxon>
        <taxon>Bacillati</taxon>
        <taxon>Bacillota</taxon>
        <taxon>Clostridia</taxon>
        <taxon>Candidatus Pullichristensenella</taxon>
    </lineage>
</organism>
<dbReference type="EMBL" id="DVFZ01000033">
    <property type="protein sequence ID" value="HIQ82089.1"/>
    <property type="molecule type" value="Genomic_DNA"/>
</dbReference>
<evidence type="ECO:0000259" key="1">
    <source>
        <dbReference type="SMART" id="SM01007"/>
    </source>
</evidence>
<gene>
    <name evidence="2" type="ORF">IAA52_03185</name>
</gene>
<dbReference type="InterPro" id="IPR036409">
    <property type="entry name" value="Aldolase_II/adducin_N_sf"/>
</dbReference>
<dbReference type="InterPro" id="IPR001303">
    <property type="entry name" value="Aldolase_II/adducin_N"/>
</dbReference>
<dbReference type="SMART" id="SM01007">
    <property type="entry name" value="Aldolase_II"/>
    <property type="match status" value="1"/>
</dbReference>
<reference evidence="2" key="2">
    <citation type="journal article" date="2021" name="PeerJ">
        <title>Extensive microbial diversity within the chicken gut microbiome revealed by metagenomics and culture.</title>
        <authorList>
            <person name="Gilroy R."/>
            <person name="Ravi A."/>
            <person name="Getino M."/>
            <person name="Pursley I."/>
            <person name="Horton D.L."/>
            <person name="Alikhan N.F."/>
            <person name="Baker D."/>
            <person name="Gharbi K."/>
            <person name="Hall N."/>
            <person name="Watson M."/>
            <person name="Adriaenssens E.M."/>
            <person name="Foster-Nyarko E."/>
            <person name="Jarju S."/>
            <person name="Secka A."/>
            <person name="Antonio M."/>
            <person name="Oren A."/>
            <person name="Chaudhuri R.R."/>
            <person name="La Ragione R."/>
            <person name="Hildebrand F."/>
            <person name="Pallen M.J."/>
        </authorList>
    </citation>
    <scope>NUCLEOTIDE SEQUENCE</scope>
    <source>
        <strain evidence="2">ChiSjej6B24-2974</strain>
    </source>
</reference>
<protein>
    <submittedName>
        <fullName evidence="2">Class II aldolase/adducin family protein</fullName>
    </submittedName>
</protein>
<sequence>MEFVKKHQERLEQFSRMSKTSGGRADYVQGGGGNTSVKLDDTLMAIKASGFCLKDIEIDKAYAVLDYAALRRFYYGSEPSDFEDVEKAGSAEAKAATQRIEGMESLRPSVEAGFHSLLDTYVSHTHSVYANFAACAENGREIVAKALAGADYTWGFVGYVNPGSRLTFSIRDELKRVEQETGKRPAVIFMESHGLIVHGDDPDTVLAVQDDVNARIAAAFGVTAASFPKVAVREEGDICVVDAPYLAEQLKTGDFTEQQFIYEPLYPDQLVFLGDGFAMGEAEPEAGECVANPRTGEVRIRAGAGKALVIAETLTAIVFIRRTIESAGFKVISLGEAAKDFIANWESEKYRKSLAGKK</sequence>
<dbReference type="Gene3D" id="3.40.225.10">
    <property type="entry name" value="Class II aldolase/adducin N-terminal domain"/>
    <property type="match status" value="1"/>
</dbReference>
<evidence type="ECO:0000313" key="3">
    <source>
        <dbReference type="Proteomes" id="UP000824260"/>
    </source>
</evidence>